<feature type="region of interest" description="Disordered" evidence="1">
    <location>
        <begin position="477"/>
        <end position="516"/>
    </location>
</feature>
<feature type="compositionally biased region" description="Gly residues" evidence="1">
    <location>
        <begin position="294"/>
        <end position="303"/>
    </location>
</feature>
<feature type="compositionally biased region" description="Pro residues" evidence="1">
    <location>
        <begin position="49"/>
        <end position="82"/>
    </location>
</feature>
<reference evidence="2" key="1">
    <citation type="submission" date="2014-05" db="EMBL/GenBank/DDBJ databases">
        <title>Genome sequence of Mycobacterium aromaticivorans strain JS19b1T (= DSM 45407T).</title>
        <authorList>
            <person name="Kwak Y."/>
            <person name="Park G.-S."/>
            <person name="Li Q.X."/>
            <person name="Lee S.-E."/>
            <person name="Shin J.-H."/>
        </authorList>
    </citation>
    <scope>NUCLEOTIDE SEQUENCE [LARGE SCALE GENOMIC DNA]</scope>
    <source>
        <strain evidence="2">JS19b1</strain>
    </source>
</reference>
<feature type="compositionally biased region" description="Basic and acidic residues" evidence="1">
    <location>
        <begin position="305"/>
        <end position="330"/>
    </location>
</feature>
<organism evidence="2 3">
    <name type="scientific">Mycolicibacterium aromaticivorans JS19b1 = JCM 16368</name>
    <dbReference type="NCBI Taxonomy" id="1440774"/>
    <lineage>
        <taxon>Bacteria</taxon>
        <taxon>Bacillati</taxon>
        <taxon>Actinomycetota</taxon>
        <taxon>Actinomycetes</taxon>
        <taxon>Mycobacteriales</taxon>
        <taxon>Mycobacteriaceae</taxon>
        <taxon>Mycolicibacterium</taxon>
    </lineage>
</organism>
<dbReference type="AlphaFoldDB" id="A0A064CDP0"/>
<name>A0A064CDP0_9MYCO</name>
<feature type="region of interest" description="Disordered" evidence="1">
    <location>
        <begin position="40"/>
        <end position="93"/>
    </location>
</feature>
<accession>A0A064CDP0</accession>
<sequence>MSSDDWNPIGTVIGSVLGGAIAGPILGPLAPVIGGIIGGNTGGHGDAPQAPPPHPPTPTPGGSQLPPPPPAPGPLPPPPQGPAPGSGQAAEQGNVDANTVADVITQLHELDKSAAATIDAIHAAGTAGQQQLDNIGKDVNDKITELGPRLDTPTGQQELRDFLKEKLTAAKKVLDQQIADAEAKARQTRELTEKYGGIGGDDSGKGGTEPAGNSAGGGGGDSGGGSSAADQGTAPAATPAAAAPAAGTSPLGQGMMPGAGMMPAGMGMPQMPQMPSFGGGMPGMGSDPLSALSGLGGGQGGARDAGFRDDQGAGNEPKSDSPESKFHDETSSGGDQPKSGAEGAQQTSPAAADTPAAVGAAGDAAGNHTPTDPAAAEPPASTHVALPDGGSAEARTVQGANAVKAALGGAPVADAWHQAGVNVPPPGTPVINPIPPTKLQAGDVGVWQDHLVMALGNGKVLVSGQVQPLTSVGSSPDFLGWMDPSAQSGKPAQPAPAATPVPPTPPVTPPTPPSSS</sequence>
<dbReference type="Proteomes" id="UP000022835">
    <property type="component" value="Unassembled WGS sequence"/>
</dbReference>
<evidence type="ECO:0000256" key="1">
    <source>
        <dbReference type="SAM" id="MobiDB-lite"/>
    </source>
</evidence>
<dbReference type="eggNOG" id="ENOG5032DQ0">
    <property type="taxonomic scope" value="Bacteria"/>
</dbReference>
<evidence type="ECO:0008006" key="4">
    <source>
        <dbReference type="Google" id="ProtNLM"/>
    </source>
</evidence>
<feature type="compositionally biased region" description="Low complexity" evidence="1">
    <location>
        <begin position="227"/>
        <end position="276"/>
    </location>
</feature>
<feature type="compositionally biased region" description="Low complexity" evidence="1">
    <location>
        <begin position="344"/>
        <end position="382"/>
    </location>
</feature>
<comment type="caution">
    <text evidence="2">The sequence shown here is derived from an EMBL/GenBank/DDBJ whole genome shotgun (WGS) entry which is preliminary data.</text>
</comment>
<proteinExistence type="predicted"/>
<feature type="compositionally biased region" description="Gly residues" evidence="1">
    <location>
        <begin position="196"/>
        <end position="226"/>
    </location>
</feature>
<gene>
    <name evidence="2" type="ORF">Y900_029970</name>
</gene>
<keyword evidence="3" id="KW-1185">Reference proteome</keyword>
<dbReference type="InterPro" id="IPR019710">
    <property type="entry name" value="DUF4226"/>
</dbReference>
<feature type="compositionally biased region" description="Low complexity" evidence="1">
    <location>
        <begin position="284"/>
        <end position="293"/>
    </location>
</feature>
<dbReference type="STRING" id="1440774.Y900_029970"/>
<feature type="compositionally biased region" description="Pro residues" evidence="1">
    <location>
        <begin position="493"/>
        <end position="516"/>
    </location>
</feature>
<evidence type="ECO:0000313" key="2">
    <source>
        <dbReference type="EMBL" id="KDE96862.1"/>
    </source>
</evidence>
<dbReference type="EMBL" id="JALN02000003">
    <property type="protein sequence ID" value="KDE96862.1"/>
    <property type="molecule type" value="Genomic_DNA"/>
</dbReference>
<dbReference type="OrthoDB" id="4622981at2"/>
<evidence type="ECO:0000313" key="3">
    <source>
        <dbReference type="Proteomes" id="UP000022835"/>
    </source>
</evidence>
<dbReference type="Pfam" id="PF10774">
    <property type="entry name" value="DUF4226"/>
    <property type="match status" value="1"/>
</dbReference>
<protein>
    <recommendedName>
        <fullName evidence="4">Biofilm regulator BssS</fullName>
    </recommendedName>
</protein>
<feature type="region of interest" description="Disordered" evidence="1">
    <location>
        <begin position="185"/>
        <end position="389"/>
    </location>
</feature>